<dbReference type="Proteomes" id="UP000184267">
    <property type="component" value="Unassembled WGS sequence"/>
</dbReference>
<accession>A0A1M2W6G9</accession>
<protein>
    <submittedName>
        <fullName evidence="1">Uncharacterized protein</fullName>
    </submittedName>
</protein>
<dbReference type="OrthoDB" id="2748701at2759"/>
<gene>
    <name evidence="1" type="ORF">TRAPUB_7335</name>
</gene>
<proteinExistence type="predicted"/>
<name>A0A1M2W6G9_TRAPU</name>
<evidence type="ECO:0000313" key="2">
    <source>
        <dbReference type="Proteomes" id="UP000184267"/>
    </source>
</evidence>
<dbReference type="AlphaFoldDB" id="A0A1M2W6G9"/>
<dbReference type="EMBL" id="MNAD01000155">
    <property type="protein sequence ID" value="OJT15464.1"/>
    <property type="molecule type" value="Genomic_DNA"/>
</dbReference>
<dbReference type="OMA" id="ITHFRIS"/>
<comment type="caution">
    <text evidence="1">The sequence shown here is derived from an EMBL/GenBank/DDBJ whole genome shotgun (WGS) entry which is preliminary data.</text>
</comment>
<evidence type="ECO:0000313" key="1">
    <source>
        <dbReference type="EMBL" id="OJT15464.1"/>
    </source>
</evidence>
<organism evidence="1 2">
    <name type="scientific">Trametes pubescens</name>
    <name type="common">White-rot fungus</name>
    <dbReference type="NCBI Taxonomy" id="154538"/>
    <lineage>
        <taxon>Eukaryota</taxon>
        <taxon>Fungi</taxon>
        <taxon>Dikarya</taxon>
        <taxon>Basidiomycota</taxon>
        <taxon>Agaricomycotina</taxon>
        <taxon>Agaricomycetes</taxon>
        <taxon>Polyporales</taxon>
        <taxon>Polyporaceae</taxon>
        <taxon>Trametes</taxon>
    </lineage>
</organism>
<sequence length="267" mass="30195">MTWDQQRVHDMKVQEERARWDGRFCVTSIALLTLAAPTLRTLCVMEDGVAPLPLTFPCEFPHLRELSWKGKILAFEPSALSVGGTSRFAATFPALERVHFITTAVDGIVPIILLTKIPTITHFRISNIGYVNILLPDALARALGVKPSYPRLAQELEDHDADPQRSSTSSLSTPSPHLRQLIIHGTTSAPGGWCWHYNREWTRIHSRLEALARGPGLSGIRMLVLERPWFRALRWPHRMRDHWLDRMQGGRGCWVESEAQEVVSEGL</sequence>
<reference evidence="1 2" key="1">
    <citation type="submission" date="2016-10" db="EMBL/GenBank/DDBJ databases">
        <title>Genome sequence of the basidiomycete white-rot fungus Trametes pubescens.</title>
        <authorList>
            <person name="Makela M.R."/>
            <person name="Granchi Z."/>
            <person name="Peng M."/>
            <person name="De Vries R.P."/>
            <person name="Grigoriev I."/>
            <person name="Riley R."/>
            <person name="Hilden K."/>
        </authorList>
    </citation>
    <scope>NUCLEOTIDE SEQUENCE [LARGE SCALE GENOMIC DNA]</scope>
    <source>
        <strain evidence="1 2">FBCC735</strain>
    </source>
</reference>
<keyword evidence="2" id="KW-1185">Reference proteome</keyword>